<feature type="domain" description="Flavodoxin-like" evidence="1">
    <location>
        <begin position="5"/>
        <end position="158"/>
    </location>
</feature>
<gene>
    <name evidence="2" type="ORF">H9X83_07820</name>
</gene>
<sequence>MKYAVCYESRTGNTAMLAERIRQILPEEDCVYFGVPEAEALKAEWIFVGFWTDKGTCPEKTADFLSGLSGKKVFFFGTAGFGESAAYFEQIMERVRTNLPEDAAEMGHFLCQGKMPQAVADRYEAMEDSPRRTMMLENFKKALSHPNEEDLAALEGAVRGSFGQ</sequence>
<dbReference type="RefSeq" id="WP_205133717.1">
    <property type="nucleotide sequence ID" value="NZ_JACSNT010000008.1"/>
</dbReference>
<name>A0ABS2GBT2_9FIRM</name>
<evidence type="ECO:0000259" key="1">
    <source>
        <dbReference type="Pfam" id="PF12641"/>
    </source>
</evidence>
<protein>
    <recommendedName>
        <fullName evidence="1">Flavodoxin-like domain-containing protein</fullName>
    </recommendedName>
</protein>
<dbReference type="Pfam" id="PF12641">
    <property type="entry name" value="Flavodoxin_3"/>
    <property type="match status" value="1"/>
</dbReference>
<dbReference type="SUPFAM" id="SSF52218">
    <property type="entry name" value="Flavoproteins"/>
    <property type="match status" value="1"/>
</dbReference>
<keyword evidence="3" id="KW-1185">Reference proteome</keyword>
<evidence type="ECO:0000313" key="2">
    <source>
        <dbReference type="EMBL" id="MBM6878067.1"/>
    </source>
</evidence>
<comment type="caution">
    <text evidence="2">The sequence shown here is derived from an EMBL/GenBank/DDBJ whole genome shotgun (WGS) entry which is preliminary data.</text>
</comment>
<reference evidence="2 3" key="1">
    <citation type="journal article" date="2021" name="Sci. Rep.">
        <title>The distribution of antibiotic resistance genes in chicken gut microbiota commensals.</title>
        <authorList>
            <person name="Juricova H."/>
            <person name="Matiasovicova J."/>
            <person name="Kubasova T."/>
            <person name="Cejkova D."/>
            <person name="Rychlik I."/>
        </authorList>
    </citation>
    <scope>NUCLEOTIDE SEQUENCE [LARGE SCALE GENOMIC DNA]</scope>
    <source>
        <strain evidence="2 3">An431b</strain>
    </source>
</reference>
<dbReference type="Proteomes" id="UP000729290">
    <property type="component" value="Unassembled WGS sequence"/>
</dbReference>
<accession>A0ABS2GBT2</accession>
<dbReference type="InterPro" id="IPR029039">
    <property type="entry name" value="Flavoprotein-like_sf"/>
</dbReference>
<dbReference type="InterPro" id="IPR054633">
    <property type="entry name" value="BilS"/>
</dbReference>
<proteinExistence type="predicted"/>
<evidence type="ECO:0000313" key="3">
    <source>
        <dbReference type="Proteomes" id="UP000729290"/>
    </source>
</evidence>
<dbReference type="InterPro" id="IPR008254">
    <property type="entry name" value="Flavodoxin/NO_synth"/>
</dbReference>
<organism evidence="2 3">
    <name type="scientific">Anaerotignum lactatifermentans</name>
    <dbReference type="NCBI Taxonomy" id="160404"/>
    <lineage>
        <taxon>Bacteria</taxon>
        <taxon>Bacillati</taxon>
        <taxon>Bacillota</taxon>
        <taxon>Clostridia</taxon>
        <taxon>Lachnospirales</taxon>
        <taxon>Anaerotignaceae</taxon>
        <taxon>Anaerotignum</taxon>
    </lineage>
</organism>
<dbReference type="EMBL" id="JACSNV010000009">
    <property type="protein sequence ID" value="MBM6878067.1"/>
    <property type="molecule type" value="Genomic_DNA"/>
</dbReference>
<dbReference type="Gene3D" id="3.40.50.360">
    <property type="match status" value="1"/>
</dbReference>
<dbReference type="NCBIfam" id="NF045594">
    <property type="entry name" value="flavodox_BilS"/>
    <property type="match status" value="1"/>
</dbReference>